<reference evidence="2" key="1">
    <citation type="submission" date="2020-05" db="EMBL/GenBank/DDBJ databases">
        <authorList>
            <person name="Chiriac C."/>
            <person name="Salcher M."/>
            <person name="Ghai R."/>
            <person name="Kavagutti S V."/>
        </authorList>
    </citation>
    <scope>NUCLEOTIDE SEQUENCE</scope>
</reference>
<feature type="compositionally biased region" description="Low complexity" evidence="1">
    <location>
        <begin position="41"/>
        <end position="58"/>
    </location>
</feature>
<accession>A0A6J6D2E6</accession>
<sequence length="231" mass="23950">MSIETMKSNSENAAFSRSLFGQERTGLPPLVRSPRTWPGPGVSISSASAATGSSPRTSGCDDTLETQRPVENPRPPGVRPVVGGPNAGSGNIAPPTESRLPVMMFRTSTSQEASVPYSVVCVPIRPYTAAVGALASSQAIRFVSAAEILVWAATESAVKGASSSRVSLRPSSISLSRPGSTRPATLISVTSAANQRASEPGRIGRYSSEASAVLVRRGSTVTTLPPRARMA</sequence>
<proteinExistence type="predicted"/>
<evidence type="ECO:0000313" key="2">
    <source>
        <dbReference type="EMBL" id="CAB4558161.1"/>
    </source>
</evidence>
<dbReference type="AlphaFoldDB" id="A0A6J6D2E6"/>
<evidence type="ECO:0000256" key="1">
    <source>
        <dbReference type="SAM" id="MobiDB-lite"/>
    </source>
</evidence>
<gene>
    <name evidence="2" type="ORF">UFOPK1358_02050</name>
</gene>
<name>A0A6J6D2E6_9ZZZZ</name>
<protein>
    <submittedName>
        <fullName evidence="2">Unannotated protein</fullName>
    </submittedName>
</protein>
<feature type="region of interest" description="Disordered" evidence="1">
    <location>
        <begin position="1"/>
        <end position="95"/>
    </location>
</feature>
<dbReference type="EMBL" id="CAEZSF010000307">
    <property type="protein sequence ID" value="CAB4558161.1"/>
    <property type="molecule type" value="Genomic_DNA"/>
</dbReference>
<organism evidence="2">
    <name type="scientific">freshwater metagenome</name>
    <dbReference type="NCBI Taxonomy" id="449393"/>
    <lineage>
        <taxon>unclassified sequences</taxon>
        <taxon>metagenomes</taxon>
        <taxon>ecological metagenomes</taxon>
    </lineage>
</organism>
<feature type="compositionally biased region" description="Polar residues" evidence="1">
    <location>
        <begin position="1"/>
        <end position="15"/>
    </location>
</feature>